<reference evidence="2" key="3">
    <citation type="submission" date="2015-02" db="UniProtKB">
        <authorList>
            <consortium name="EnsemblProtists"/>
        </authorList>
    </citation>
    <scope>IDENTIFICATION</scope>
    <source>
        <strain evidence="2">DAOM BR144</strain>
    </source>
</reference>
<feature type="compositionally biased region" description="Polar residues" evidence="1">
    <location>
        <begin position="523"/>
        <end position="532"/>
    </location>
</feature>
<dbReference type="VEuPathDB" id="FungiDB:PYU1_G000506"/>
<dbReference type="eggNOG" id="ENOG502RHE8">
    <property type="taxonomic scope" value="Eukaryota"/>
</dbReference>
<dbReference type="HOGENOM" id="CLU_034161_0_0_1"/>
<name>K3W6B5_GLOUD</name>
<feature type="compositionally biased region" description="Low complexity" evidence="1">
    <location>
        <begin position="21"/>
        <end position="30"/>
    </location>
</feature>
<dbReference type="SUPFAM" id="SSF51735">
    <property type="entry name" value="NAD(P)-binding Rossmann-fold domains"/>
    <property type="match status" value="1"/>
</dbReference>
<proteinExistence type="predicted"/>
<reference evidence="3" key="1">
    <citation type="journal article" date="2010" name="Genome Biol.">
        <title>Genome sequence of the necrotrophic plant pathogen Pythium ultimum reveals original pathogenicity mechanisms and effector repertoire.</title>
        <authorList>
            <person name="Levesque C.A."/>
            <person name="Brouwer H."/>
            <person name="Cano L."/>
            <person name="Hamilton J.P."/>
            <person name="Holt C."/>
            <person name="Huitema E."/>
            <person name="Raffaele S."/>
            <person name="Robideau G.P."/>
            <person name="Thines M."/>
            <person name="Win J."/>
            <person name="Zerillo M.M."/>
            <person name="Beakes G.W."/>
            <person name="Boore J.L."/>
            <person name="Busam D."/>
            <person name="Dumas B."/>
            <person name="Ferriera S."/>
            <person name="Fuerstenberg S.I."/>
            <person name="Gachon C.M."/>
            <person name="Gaulin E."/>
            <person name="Govers F."/>
            <person name="Grenville-Briggs L."/>
            <person name="Horner N."/>
            <person name="Hostetler J."/>
            <person name="Jiang R.H."/>
            <person name="Johnson J."/>
            <person name="Krajaejun T."/>
            <person name="Lin H."/>
            <person name="Meijer H.J."/>
            <person name="Moore B."/>
            <person name="Morris P."/>
            <person name="Phuntmart V."/>
            <person name="Puiu D."/>
            <person name="Shetty J."/>
            <person name="Stajich J.E."/>
            <person name="Tripathy S."/>
            <person name="Wawra S."/>
            <person name="van West P."/>
            <person name="Whitty B.R."/>
            <person name="Coutinho P.M."/>
            <person name="Henrissat B."/>
            <person name="Martin F."/>
            <person name="Thomas P.D."/>
            <person name="Tyler B.M."/>
            <person name="De Vries R.P."/>
            <person name="Kamoun S."/>
            <person name="Yandell M."/>
            <person name="Tisserat N."/>
            <person name="Buell C.R."/>
        </authorList>
    </citation>
    <scope>NUCLEOTIDE SEQUENCE</scope>
    <source>
        <strain evidence="3">DAOM:BR144</strain>
    </source>
</reference>
<protein>
    <submittedName>
        <fullName evidence="2">Uncharacterized protein</fullName>
    </submittedName>
</protein>
<evidence type="ECO:0000313" key="2">
    <source>
        <dbReference type="EnsemblProtists" id="PYU1_T000506"/>
    </source>
</evidence>
<feature type="region of interest" description="Disordered" evidence="1">
    <location>
        <begin position="665"/>
        <end position="684"/>
    </location>
</feature>
<reference evidence="3" key="2">
    <citation type="submission" date="2010-04" db="EMBL/GenBank/DDBJ databases">
        <authorList>
            <person name="Buell R."/>
            <person name="Hamilton J."/>
            <person name="Hostetler J."/>
        </authorList>
    </citation>
    <scope>NUCLEOTIDE SEQUENCE [LARGE SCALE GENOMIC DNA]</scope>
    <source>
        <strain evidence="3">DAOM:BR144</strain>
    </source>
</reference>
<accession>K3W6B5</accession>
<feature type="compositionally biased region" description="Low complexity" evidence="1">
    <location>
        <begin position="41"/>
        <end position="66"/>
    </location>
</feature>
<dbReference type="AlphaFoldDB" id="K3W6B5"/>
<feature type="region of interest" description="Disordered" evidence="1">
    <location>
        <begin position="491"/>
        <end position="532"/>
    </location>
</feature>
<dbReference type="EMBL" id="GL376636">
    <property type="status" value="NOT_ANNOTATED_CDS"/>
    <property type="molecule type" value="Genomic_DNA"/>
</dbReference>
<dbReference type="Gene3D" id="3.40.50.720">
    <property type="entry name" value="NAD(P)-binding Rossmann-like Domain"/>
    <property type="match status" value="1"/>
</dbReference>
<dbReference type="InterPro" id="IPR036291">
    <property type="entry name" value="NAD(P)-bd_dom_sf"/>
</dbReference>
<dbReference type="InParanoid" id="K3W6B5"/>
<feature type="region of interest" description="Disordered" evidence="1">
    <location>
        <begin position="1"/>
        <end position="80"/>
    </location>
</feature>
<keyword evidence="3" id="KW-1185">Reference proteome</keyword>
<dbReference type="STRING" id="431595.K3W6B5"/>
<sequence length="712" mass="75656">MALDNDKAMSSAKDAAVVPQAPLLSASPRVPASPSPSPGHSDTNNSANSATTTSTTSTAHQSSPTSFTSQKATPHGGSSRKRVFTFQKRWLHSLPIMEKTLPEPIDGGAMVIKKSALRGAHVNGASTATATASATTDGTSSSSPSSPSGESARDVIVCMLCDEQNSNHHLMKIWSRVNCRRGRIENHLMSKHPEFMLLLKHKRDSEGELAVQIFLQGMREGRCNIRSEINLGLYNHIQSLNAQTAHASMDLASEASVAAMTGMGLTAIDAAHHNELLQLHNQTNNKRGFPSANVYAIREGLMGGTKQLPVGATRATLELLELENRHKRVKLMAASEATTEVSAFVTASPDATTKAATFGSLQTTPAAGHTLDSSMFSQWHPVFVNKLVVITGGENECITAVATHLWLLGANVLLTFTDIAALDAFTTSHVTRFPDVVDNGSADPPRGVMLSMLCSFQTRKQIDEWSQSIADKFTRVDFLINFVHDIDVSSTNSSADKETGSTKNLRPQEGADAPNAAKEAEDNTSLGENGSVSDANQLRELCRSIYAACFQSAGSGSVLNITIQSDKTHRDLSCTAVEVMTKSLALELQPSNVQLNSILVLLLQPLHSNNAPNAQFHLAVQQDEQQHAALLHSILFLLSPMSSSVSGSILRLQCRAKGDSMHAPASVGINAPSPPTAVAESGVTATSAENSVTLSSGNAATAVSRPATNHIV</sequence>
<evidence type="ECO:0000313" key="3">
    <source>
        <dbReference type="Proteomes" id="UP000019132"/>
    </source>
</evidence>
<dbReference type="EnsemblProtists" id="PYU1_T000506">
    <property type="protein sequence ID" value="PYU1_T000506"/>
    <property type="gene ID" value="PYU1_G000506"/>
</dbReference>
<feature type="region of interest" description="Disordered" evidence="1">
    <location>
        <begin position="128"/>
        <end position="150"/>
    </location>
</feature>
<dbReference type="OMA" id="CNIRSEI"/>
<organism evidence="2 3">
    <name type="scientific">Globisporangium ultimum (strain ATCC 200006 / CBS 805.95 / DAOM BR144)</name>
    <name type="common">Pythium ultimum</name>
    <dbReference type="NCBI Taxonomy" id="431595"/>
    <lineage>
        <taxon>Eukaryota</taxon>
        <taxon>Sar</taxon>
        <taxon>Stramenopiles</taxon>
        <taxon>Oomycota</taxon>
        <taxon>Peronosporomycetes</taxon>
        <taxon>Pythiales</taxon>
        <taxon>Pythiaceae</taxon>
        <taxon>Globisporangium</taxon>
    </lineage>
</organism>
<evidence type="ECO:0000256" key="1">
    <source>
        <dbReference type="SAM" id="MobiDB-lite"/>
    </source>
</evidence>
<dbReference type="Proteomes" id="UP000019132">
    <property type="component" value="Unassembled WGS sequence"/>
</dbReference>